<name>D7W9T1_9CORY</name>
<keyword evidence="2" id="KW-0732">Signal</keyword>
<dbReference type="AlphaFoldDB" id="D7W9T1"/>
<dbReference type="RefSeq" id="WP_005288339.1">
    <property type="nucleotide sequence ID" value="NZ_CM000961.1"/>
</dbReference>
<evidence type="ECO:0000313" key="4">
    <source>
        <dbReference type="Proteomes" id="UP000004208"/>
    </source>
</evidence>
<feature type="chain" id="PRO_5003108096" description="GH16 domain-containing protein" evidence="2">
    <location>
        <begin position="27"/>
        <end position="426"/>
    </location>
</feature>
<evidence type="ECO:0000256" key="1">
    <source>
        <dbReference type="SAM" id="MobiDB-lite"/>
    </source>
</evidence>
<feature type="compositionally biased region" description="Low complexity" evidence="1">
    <location>
        <begin position="298"/>
        <end position="323"/>
    </location>
</feature>
<feature type="compositionally biased region" description="Low complexity" evidence="1">
    <location>
        <begin position="344"/>
        <end position="354"/>
    </location>
</feature>
<feature type="region of interest" description="Disordered" evidence="1">
    <location>
        <begin position="281"/>
        <end position="426"/>
    </location>
</feature>
<proteinExistence type="predicted"/>
<dbReference type="HOGENOM" id="CLU_643581_0_0_11"/>
<gene>
    <name evidence="3" type="ORF">HMPREF0291_10806</name>
</gene>
<keyword evidence="4" id="KW-1185">Reference proteome</keyword>
<dbReference type="OrthoDB" id="4406271at2"/>
<reference evidence="3" key="1">
    <citation type="submission" date="2010-06" db="EMBL/GenBank/DDBJ databases">
        <authorList>
            <person name="Muzny D."/>
            <person name="Qin X."/>
            <person name="Buhay C."/>
            <person name="Dugan-Rocha S."/>
            <person name="Ding Y."/>
            <person name="Chen G."/>
            <person name="Hawes A."/>
            <person name="Holder M."/>
            <person name="Jhangiani S."/>
            <person name="Johnson A."/>
            <person name="Khan Z."/>
            <person name="Li Z."/>
            <person name="Liu W."/>
            <person name="Liu X."/>
            <person name="Perez L."/>
            <person name="Shen H."/>
            <person name="Wang Q."/>
            <person name="Watt J."/>
            <person name="Xi L."/>
            <person name="Xin Y."/>
            <person name="Zhou J."/>
            <person name="Deng J."/>
            <person name="Jiang H."/>
            <person name="Liu Y."/>
            <person name="Qu J."/>
            <person name="Song X.-Z."/>
            <person name="Zhang L."/>
            <person name="Villasana D."/>
            <person name="Johnson A."/>
            <person name="Liu J."/>
            <person name="Liyanage D."/>
            <person name="Lorensuhewa L."/>
            <person name="Robinson T."/>
            <person name="Song A."/>
            <person name="Song B.-B."/>
            <person name="Dinh H."/>
            <person name="Thornton R."/>
            <person name="Coyle M."/>
            <person name="Francisco L."/>
            <person name="Jackson L."/>
            <person name="Javaid M."/>
            <person name="Korchina V."/>
            <person name="Kovar C."/>
            <person name="Mata R."/>
            <person name="Mathew T."/>
            <person name="Ngo R."/>
            <person name="Nguyen L."/>
            <person name="Nguyen N."/>
            <person name="Okwuonu G."/>
            <person name="Ongeri F."/>
            <person name="Pham C."/>
            <person name="Simmons D."/>
            <person name="Wilczek-Boney K."/>
            <person name="Hale W."/>
            <person name="Jakkamsetti A."/>
            <person name="Pham P."/>
            <person name="Ruth R."/>
            <person name="San Lucas F."/>
            <person name="Warren J."/>
            <person name="Zhang J."/>
            <person name="Zhao Z."/>
            <person name="Zhou C."/>
            <person name="Zhu D."/>
            <person name="Lee S."/>
            <person name="Bess C."/>
            <person name="Blankenburg K."/>
            <person name="Forbes L."/>
            <person name="Fu Q."/>
            <person name="Gubbala S."/>
            <person name="Hirani K."/>
            <person name="Jayaseelan J.C."/>
            <person name="Lara F."/>
            <person name="Munidasa M."/>
            <person name="Palculict T."/>
            <person name="Patil S."/>
            <person name="Pu L.-L."/>
            <person name="Saada N."/>
            <person name="Tang L."/>
            <person name="Weissenberger G."/>
            <person name="Zhu Y."/>
            <person name="Hemphill L."/>
            <person name="Shang Y."/>
            <person name="Youmans B."/>
            <person name="Ayvaz T."/>
            <person name="Ross M."/>
            <person name="Santibanez J."/>
            <person name="Aqrawi P."/>
            <person name="Gross S."/>
            <person name="Joshi V."/>
            <person name="Fowler G."/>
            <person name="Nazareth L."/>
            <person name="Reid J."/>
            <person name="Worley K."/>
            <person name="Petrosino J."/>
            <person name="Highlander S."/>
            <person name="Gibbs R."/>
        </authorList>
    </citation>
    <scope>NUCLEOTIDE SEQUENCE [LARGE SCALE GENOMIC DNA]</scope>
    <source>
        <strain evidence="3">ATCC 33030</strain>
    </source>
</reference>
<dbReference type="eggNOG" id="ENOG5031W50">
    <property type="taxonomic scope" value="Bacteria"/>
</dbReference>
<protein>
    <recommendedName>
        <fullName evidence="5">GH16 domain-containing protein</fullName>
    </recommendedName>
</protein>
<evidence type="ECO:0000313" key="3">
    <source>
        <dbReference type="EMBL" id="EFK55548.1"/>
    </source>
</evidence>
<accession>D7W9T1</accession>
<evidence type="ECO:0000256" key="2">
    <source>
        <dbReference type="SAM" id="SignalP"/>
    </source>
</evidence>
<dbReference type="EMBL" id="ACLJ02000001">
    <property type="protein sequence ID" value="EFK55548.1"/>
    <property type="molecule type" value="Genomic_DNA"/>
</dbReference>
<evidence type="ECO:0008006" key="5">
    <source>
        <dbReference type="Google" id="ProtNLM"/>
    </source>
</evidence>
<sequence length="426" mass="45474">MKKRAVHRAFAVALAAAITLPPMSFAEPDDPAQNVSQECARFRTDYDFNTFNWAGFEWGVRERNHYMPWGGPQAAAPGEEIGNWVNGASVNDAGDLAVRNEGIRGGVELMTTESVGYGTYTLEYSADFDHMDPSSVLGIFLYDLAAQVDDTHLTQGGFTEIDFIEISRWGEEDWPLPHAGVTYYPDDLTKAPEPGDGMFISGFDIPEGPQRLTTVAEWREGFLRVTTTTSDGTILSDVTATERVPIDNGTQQLHINLWTSAANEELYPQAQPDEVVFHSFTFNPDASCPEPSPESTEESTPASPTATEESAEPTTSSTDAPTTAPTPPDSSTPSEPSTAPPPSSAATPTTTDSSGNVETDTAPSKLPLPVTYPSESPSAPAYGRPNSEGARPSGPPTAPSAEGRRPIQSVPSGATALTDPTARFIG</sequence>
<feature type="signal peptide" evidence="2">
    <location>
        <begin position="1"/>
        <end position="26"/>
    </location>
</feature>
<dbReference type="Proteomes" id="UP000004208">
    <property type="component" value="Unassembled WGS sequence"/>
</dbReference>
<comment type="caution">
    <text evidence="3">The sequence shown here is derived from an EMBL/GenBank/DDBJ whole genome shotgun (WGS) entry which is preliminary data.</text>
</comment>
<dbReference type="STRING" id="585529.HMPREF0291_10806"/>
<organism evidence="3 4">
    <name type="scientific">Corynebacterium genitalium ATCC 33030</name>
    <dbReference type="NCBI Taxonomy" id="585529"/>
    <lineage>
        <taxon>Bacteria</taxon>
        <taxon>Bacillati</taxon>
        <taxon>Actinomycetota</taxon>
        <taxon>Actinomycetes</taxon>
        <taxon>Mycobacteriales</taxon>
        <taxon>Corynebacteriaceae</taxon>
        <taxon>Corynebacterium</taxon>
    </lineage>
</organism>